<evidence type="ECO:0000256" key="10">
    <source>
        <dbReference type="ARBA" id="ARBA00023128"/>
    </source>
</evidence>
<evidence type="ECO:0000256" key="9">
    <source>
        <dbReference type="ARBA" id="ARBA00023010"/>
    </source>
</evidence>
<protein>
    <recommendedName>
        <fullName evidence="3">Mitochondrial import inner membrane translocase subunit TIM54</fullName>
    </recommendedName>
</protein>
<proteinExistence type="inferred from homology"/>
<comment type="similarity">
    <text evidence="2">Belongs to the TIM54 family.</text>
</comment>
<sequence>MTKLPFGMKAPSKGTVIFCSVVGAISGTIYTSTEYAKNARKVHCDRVSFLADRPCGVHEMPRKVCVYLMAPPGDSIEKSRAWFREYVKPILVAGAVDYDVKEGQSAGAVESAVCEEIKRLRREEAAAREVMDPSPLSTNDNIDLSQEQEGPHKNNPFAPLMQDVQKKIKEQNHYDGVIAIGRLAWREVLDGVAKGCHADPNEQAPKLEEKEQKQEQTEEDKAQFPESSEQSQQQESDLTFNEVPKEEEQIIMKDLTDSETPVVSQQVDHFSIPTYISPVMYIPHENIIGWTNIPYRLYRWLTDYTRMESIGQYAVDVVLNEKRPLQVEDLDMGEAEKKYWIGEEAESAVNNDKPITLEDKVREALSTYTNSDSS</sequence>
<keyword evidence="11" id="KW-0472">Membrane</keyword>
<keyword evidence="5" id="KW-0812">Transmembrane</keyword>
<reference evidence="13" key="2">
    <citation type="submission" date="2023-02" db="EMBL/GenBank/DDBJ databases">
        <authorList>
            <consortium name="DOE Joint Genome Institute"/>
            <person name="Mondo S.J."/>
            <person name="Chang Y."/>
            <person name="Wang Y."/>
            <person name="Ahrendt S."/>
            <person name="Andreopoulos W."/>
            <person name="Barry K."/>
            <person name="Beard J."/>
            <person name="Benny G.L."/>
            <person name="Blankenship S."/>
            <person name="Bonito G."/>
            <person name="Cuomo C."/>
            <person name="Desiro A."/>
            <person name="Gervers K.A."/>
            <person name="Hundley H."/>
            <person name="Kuo A."/>
            <person name="LaButti K."/>
            <person name="Lang B.F."/>
            <person name="Lipzen A."/>
            <person name="O'Donnell K."/>
            <person name="Pangilinan J."/>
            <person name="Reynolds N."/>
            <person name="Sandor L."/>
            <person name="Smith M.W."/>
            <person name="Tsang A."/>
            <person name="Grigoriev I.V."/>
            <person name="Stajich J.E."/>
            <person name="Spatafora J.W."/>
        </authorList>
    </citation>
    <scope>NUCLEOTIDE SEQUENCE</scope>
    <source>
        <strain evidence="13">RSA 2281</strain>
    </source>
</reference>
<reference evidence="13" key="1">
    <citation type="journal article" date="2022" name="IScience">
        <title>Evolution of zygomycete secretomes and the origins of terrestrial fungal ecologies.</title>
        <authorList>
            <person name="Chang Y."/>
            <person name="Wang Y."/>
            <person name="Mondo S."/>
            <person name="Ahrendt S."/>
            <person name="Andreopoulos W."/>
            <person name="Barry K."/>
            <person name="Beard J."/>
            <person name="Benny G.L."/>
            <person name="Blankenship S."/>
            <person name="Bonito G."/>
            <person name="Cuomo C."/>
            <person name="Desiro A."/>
            <person name="Gervers K.A."/>
            <person name="Hundley H."/>
            <person name="Kuo A."/>
            <person name="LaButti K."/>
            <person name="Lang B.F."/>
            <person name="Lipzen A."/>
            <person name="O'Donnell K."/>
            <person name="Pangilinan J."/>
            <person name="Reynolds N."/>
            <person name="Sandor L."/>
            <person name="Smith M.E."/>
            <person name="Tsang A."/>
            <person name="Grigoriev I.V."/>
            <person name="Stajich J.E."/>
            <person name="Spatafora J.W."/>
        </authorList>
    </citation>
    <scope>NUCLEOTIDE SEQUENCE</scope>
    <source>
        <strain evidence="13">RSA 2281</strain>
    </source>
</reference>
<keyword evidence="4" id="KW-0813">Transport</keyword>
<dbReference type="AlphaFoldDB" id="A0AAD5PI12"/>
<dbReference type="EMBL" id="JAIXMP010000003">
    <property type="protein sequence ID" value="KAI9275484.1"/>
    <property type="molecule type" value="Genomic_DNA"/>
</dbReference>
<keyword evidence="10" id="KW-0496">Mitochondrion</keyword>
<evidence type="ECO:0000256" key="11">
    <source>
        <dbReference type="ARBA" id="ARBA00023136"/>
    </source>
</evidence>
<dbReference type="GO" id="GO:0005743">
    <property type="term" value="C:mitochondrial inner membrane"/>
    <property type="evidence" value="ECO:0007669"/>
    <property type="project" value="UniProtKB-SubCell"/>
</dbReference>
<feature type="region of interest" description="Disordered" evidence="12">
    <location>
        <begin position="124"/>
        <end position="158"/>
    </location>
</feature>
<accession>A0AAD5PI12</accession>
<dbReference type="InterPro" id="IPR021056">
    <property type="entry name" value="Mt_import_IM_translocase_Tim54"/>
</dbReference>
<feature type="compositionally biased region" description="Polar residues" evidence="12">
    <location>
        <begin position="135"/>
        <end position="148"/>
    </location>
</feature>
<evidence type="ECO:0000256" key="1">
    <source>
        <dbReference type="ARBA" id="ARBA00004434"/>
    </source>
</evidence>
<evidence type="ECO:0000256" key="5">
    <source>
        <dbReference type="ARBA" id="ARBA00022692"/>
    </source>
</evidence>
<gene>
    <name evidence="13" type="ORF">BDA99DRAFT_495587</name>
</gene>
<evidence type="ECO:0000256" key="12">
    <source>
        <dbReference type="SAM" id="MobiDB-lite"/>
    </source>
</evidence>
<comment type="subcellular location">
    <subcellularLocation>
        <location evidence="1">Mitochondrion inner membrane</location>
        <topology evidence="1">Single-pass membrane protein</topology>
    </subcellularLocation>
</comment>
<evidence type="ECO:0000256" key="7">
    <source>
        <dbReference type="ARBA" id="ARBA00022927"/>
    </source>
</evidence>
<evidence type="ECO:0000256" key="2">
    <source>
        <dbReference type="ARBA" id="ARBA00006355"/>
    </source>
</evidence>
<comment type="caution">
    <text evidence="13">The sequence shown here is derived from an EMBL/GenBank/DDBJ whole genome shotgun (WGS) entry which is preliminary data.</text>
</comment>
<feature type="region of interest" description="Disordered" evidence="12">
    <location>
        <begin position="196"/>
        <end position="241"/>
    </location>
</feature>
<feature type="compositionally biased region" description="Low complexity" evidence="12">
    <location>
        <begin position="226"/>
        <end position="236"/>
    </location>
</feature>
<keyword evidence="7" id="KW-0653">Protein transport</keyword>
<dbReference type="Pfam" id="PF11711">
    <property type="entry name" value="Tim54"/>
    <property type="match status" value="1"/>
</dbReference>
<dbReference type="Proteomes" id="UP001209540">
    <property type="component" value="Unassembled WGS sequence"/>
</dbReference>
<keyword evidence="9" id="KW-0811">Translocation</keyword>
<name>A0AAD5PI12_9FUNG</name>
<keyword evidence="14" id="KW-1185">Reference proteome</keyword>
<evidence type="ECO:0000256" key="8">
    <source>
        <dbReference type="ARBA" id="ARBA00022989"/>
    </source>
</evidence>
<evidence type="ECO:0000313" key="14">
    <source>
        <dbReference type="Proteomes" id="UP001209540"/>
    </source>
</evidence>
<keyword evidence="6" id="KW-0999">Mitochondrion inner membrane</keyword>
<evidence type="ECO:0000256" key="3">
    <source>
        <dbReference type="ARBA" id="ARBA00020796"/>
    </source>
</evidence>
<keyword evidence="8" id="KW-1133">Transmembrane helix</keyword>
<organism evidence="13 14">
    <name type="scientific">Phascolomyces articulosus</name>
    <dbReference type="NCBI Taxonomy" id="60185"/>
    <lineage>
        <taxon>Eukaryota</taxon>
        <taxon>Fungi</taxon>
        <taxon>Fungi incertae sedis</taxon>
        <taxon>Mucoromycota</taxon>
        <taxon>Mucoromycotina</taxon>
        <taxon>Mucoromycetes</taxon>
        <taxon>Mucorales</taxon>
        <taxon>Lichtheimiaceae</taxon>
        <taxon>Phascolomyces</taxon>
    </lineage>
</organism>
<evidence type="ECO:0000313" key="13">
    <source>
        <dbReference type="EMBL" id="KAI9275484.1"/>
    </source>
</evidence>
<evidence type="ECO:0000256" key="4">
    <source>
        <dbReference type="ARBA" id="ARBA00022448"/>
    </source>
</evidence>
<dbReference type="GO" id="GO:0015031">
    <property type="term" value="P:protein transport"/>
    <property type="evidence" value="ECO:0007669"/>
    <property type="project" value="UniProtKB-KW"/>
</dbReference>
<evidence type="ECO:0000256" key="6">
    <source>
        <dbReference type="ARBA" id="ARBA00022792"/>
    </source>
</evidence>
<feature type="compositionally biased region" description="Basic and acidic residues" evidence="12">
    <location>
        <begin position="196"/>
        <end position="223"/>
    </location>
</feature>